<feature type="region of interest" description="Disordered" evidence="1">
    <location>
        <begin position="892"/>
        <end position="915"/>
    </location>
</feature>
<gene>
    <name evidence="2" type="ORF">PG999_009555</name>
</gene>
<name>A0AAW0QLW5_9PEZI</name>
<feature type="compositionally biased region" description="Basic and acidic residues" evidence="1">
    <location>
        <begin position="759"/>
        <end position="768"/>
    </location>
</feature>
<sequence>MADEVERLILAPFKEIVEKANVAITNASGADDDVATSMLKAAQSLAKEGERALKRIEPLCAKNHEQYGTNFVDAVKEHDEIAQYRAELEDLLWDFDDYLEADEFEADKFEELQKTSRKAAPRLMDILKRMKLVEPATPSVRSPTSPSFGNPFSLNGGAFASGEEPQVTAAPPAISPNDRSMDEVEQQLSLMMRPQAMPATTGDLQASGSASELDRSNSHRSDVSTAPSEPPPRPPSANPWQLGQLPPTFTSDDQENGRNFERRPMVSADDSPTLPAAVPVASPRTQQETLLRHQSHQSHQSQKSHYSDENHDASQRGDEAAQMLSPLAAQPLSSPVDSESGYGQIMPMRSASTAGHRIRANSAGQGGPGRNEGHRASVQSSGSSSWSSRPPSSNSVHYTKPPMITEHSRVAYVGTGYPPRITSLAEPKGHSMRQPSADSISSSIFDCVPYDDLPSPGDESQKSPMSQRGHYEYNGNRPPSYATVAPKYQHPSAPNVRPITVLSDTSTLTSLVPPPLGPLPPQPSSRPTRSTSFREQHQQHRAPEQQQPQQYQQAEAGLETASVPVQRRDDPGIIPVETETNEETGPTPSRKPDCNIGPHSSFYQLKGFCKGAEEAVAGGLGFKKIKRPGFSTMVVAKCTHCLFELDYKSVEQDLKNDCMFSSFQITPIGFRLRVLQKSHLSNRHIDDQFYACIFCIRLGRTLEESDSTVFFNQKQLFAHISRHPRPLPLVSGFTVIEGDVIPPASEGQLRPVVSEPTDDVGHASDRTRGQPAPHRRRGGDQEDDPRHLAQPSGSRAGAGWAIGWHDGIRGVFESDTVRLEPPPRSEVRMQGTSNMQAVAQWKFRQTGGEGNWLKLNKGDVIENIGWAYTDHWCWSGTSSKHWGIFPQTHIDPNSVQELPSGGGSRDSNSIASGERKSTMASIFSMRKNTTADHSTPFSPSTRSPRVPFEDGAALAARTPAQREGTAAKIQWLLGTS</sequence>
<keyword evidence="3" id="KW-1185">Reference proteome</keyword>
<feature type="compositionally biased region" description="Low complexity" evidence="1">
    <location>
        <begin position="377"/>
        <end position="395"/>
    </location>
</feature>
<dbReference type="Proteomes" id="UP001392437">
    <property type="component" value="Unassembled WGS sequence"/>
</dbReference>
<dbReference type="AlphaFoldDB" id="A0AAW0QLW5"/>
<feature type="compositionally biased region" description="Basic and acidic residues" evidence="1">
    <location>
        <begin position="532"/>
        <end position="543"/>
    </location>
</feature>
<feature type="compositionally biased region" description="Pro residues" evidence="1">
    <location>
        <begin position="512"/>
        <end position="524"/>
    </location>
</feature>
<feature type="compositionally biased region" description="Low complexity" evidence="1">
    <location>
        <begin position="934"/>
        <end position="946"/>
    </location>
</feature>
<feature type="compositionally biased region" description="Basic and acidic residues" evidence="1">
    <location>
        <begin position="212"/>
        <end position="222"/>
    </location>
</feature>
<feature type="region of interest" description="Disordered" evidence="1">
    <location>
        <begin position="199"/>
        <end position="402"/>
    </location>
</feature>
<feature type="region of interest" description="Disordered" evidence="1">
    <location>
        <begin position="423"/>
        <end position="596"/>
    </location>
</feature>
<feature type="compositionally biased region" description="Basic and acidic residues" evidence="1">
    <location>
        <begin position="305"/>
        <end position="319"/>
    </location>
</feature>
<feature type="compositionally biased region" description="Polar residues" evidence="1">
    <location>
        <begin position="139"/>
        <end position="153"/>
    </location>
</feature>
<dbReference type="InterPro" id="IPR036028">
    <property type="entry name" value="SH3-like_dom_sf"/>
</dbReference>
<feature type="compositionally biased region" description="Low complexity" evidence="1">
    <location>
        <begin position="544"/>
        <end position="554"/>
    </location>
</feature>
<dbReference type="SUPFAM" id="SSF50044">
    <property type="entry name" value="SH3-domain"/>
    <property type="match status" value="1"/>
</dbReference>
<evidence type="ECO:0008006" key="4">
    <source>
        <dbReference type="Google" id="ProtNLM"/>
    </source>
</evidence>
<protein>
    <recommendedName>
        <fullName evidence="4">SH3 domain-containing protein</fullName>
    </recommendedName>
</protein>
<feature type="compositionally biased region" description="Pro residues" evidence="1">
    <location>
        <begin position="228"/>
        <end position="237"/>
    </location>
</feature>
<evidence type="ECO:0000313" key="2">
    <source>
        <dbReference type="EMBL" id="KAK8106196.1"/>
    </source>
</evidence>
<feature type="compositionally biased region" description="Low complexity" evidence="1">
    <location>
        <begin position="500"/>
        <end position="511"/>
    </location>
</feature>
<feature type="region of interest" description="Disordered" evidence="1">
    <location>
        <begin position="927"/>
        <end position="947"/>
    </location>
</feature>
<feature type="compositionally biased region" description="Basic and acidic residues" evidence="1">
    <location>
        <begin position="778"/>
        <end position="787"/>
    </location>
</feature>
<feature type="compositionally biased region" description="Low complexity" evidence="1">
    <location>
        <begin position="575"/>
        <end position="588"/>
    </location>
</feature>
<comment type="caution">
    <text evidence="2">The sequence shown here is derived from an EMBL/GenBank/DDBJ whole genome shotgun (WGS) entry which is preliminary data.</text>
</comment>
<accession>A0AAW0QLW5</accession>
<evidence type="ECO:0000256" key="1">
    <source>
        <dbReference type="SAM" id="MobiDB-lite"/>
    </source>
</evidence>
<dbReference type="Gene3D" id="2.30.30.40">
    <property type="entry name" value="SH3 Domains"/>
    <property type="match status" value="1"/>
</dbReference>
<feature type="region of interest" description="Disordered" evidence="1">
    <location>
        <begin position="744"/>
        <end position="800"/>
    </location>
</feature>
<dbReference type="EMBL" id="JAQQWP010000008">
    <property type="protein sequence ID" value="KAK8106196.1"/>
    <property type="molecule type" value="Genomic_DNA"/>
</dbReference>
<proteinExistence type="predicted"/>
<evidence type="ECO:0000313" key="3">
    <source>
        <dbReference type="Proteomes" id="UP001392437"/>
    </source>
</evidence>
<feature type="compositionally biased region" description="Basic and acidic residues" evidence="1">
    <location>
        <begin position="255"/>
        <end position="264"/>
    </location>
</feature>
<feature type="region of interest" description="Disordered" evidence="1">
    <location>
        <begin position="135"/>
        <end position="182"/>
    </location>
</feature>
<feature type="compositionally biased region" description="Polar residues" evidence="1">
    <location>
        <begin position="433"/>
        <end position="444"/>
    </location>
</feature>
<organism evidence="2 3">
    <name type="scientific">Apiospora kogelbergensis</name>
    <dbReference type="NCBI Taxonomy" id="1337665"/>
    <lineage>
        <taxon>Eukaryota</taxon>
        <taxon>Fungi</taxon>
        <taxon>Dikarya</taxon>
        <taxon>Ascomycota</taxon>
        <taxon>Pezizomycotina</taxon>
        <taxon>Sordariomycetes</taxon>
        <taxon>Xylariomycetidae</taxon>
        <taxon>Amphisphaeriales</taxon>
        <taxon>Apiosporaceae</taxon>
        <taxon>Apiospora</taxon>
    </lineage>
</organism>
<reference evidence="2 3" key="1">
    <citation type="submission" date="2023-01" db="EMBL/GenBank/DDBJ databases">
        <title>Analysis of 21 Apiospora genomes using comparative genomics revels a genus with tremendous synthesis potential of carbohydrate active enzymes and secondary metabolites.</title>
        <authorList>
            <person name="Sorensen T."/>
        </authorList>
    </citation>
    <scope>NUCLEOTIDE SEQUENCE [LARGE SCALE GENOMIC DNA]</scope>
    <source>
        <strain evidence="2 3">CBS 117206</strain>
    </source>
</reference>